<proteinExistence type="inferred from homology"/>
<evidence type="ECO:0000256" key="3">
    <source>
        <dbReference type="ARBA" id="ARBA00023004"/>
    </source>
</evidence>
<protein>
    <recommendedName>
        <fullName evidence="6">Calcineurin-like phosphoesterase domain-containing protein</fullName>
    </recommendedName>
</protein>
<evidence type="ECO:0000313" key="7">
    <source>
        <dbReference type="EMBL" id="TNJ63468.1"/>
    </source>
</evidence>
<organism evidence="7 8">
    <name type="scientific">Paenibacillus hemerocallicola</name>
    <dbReference type="NCBI Taxonomy" id="1172614"/>
    <lineage>
        <taxon>Bacteria</taxon>
        <taxon>Bacillati</taxon>
        <taxon>Bacillota</taxon>
        <taxon>Bacilli</taxon>
        <taxon>Bacillales</taxon>
        <taxon>Paenibacillaceae</taxon>
        <taxon>Paenibacillus</taxon>
    </lineage>
</organism>
<dbReference type="AlphaFoldDB" id="A0A5C4T332"/>
<feature type="domain" description="Calcineurin-like phosphoesterase" evidence="6">
    <location>
        <begin position="33"/>
        <end position="229"/>
    </location>
</feature>
<reference evidence="7 8" key="1">
    <citation type="submission" date="2019-05" db="EMBL/GenBank/DDBJ databases">
        <title>We sequenced the genome of Paenibacillus hemerocallicola KCTC 33185 for further insight into its adaptation and study the phylogeny of Paenibacillus.</title>
        <authorList>
            <person name="Narsing Rao M.P."/>
        </authorList>
    </citation>
    <scope>NUCLEOTIDE SEQUENCE [LARGE SCALE GENOMIC DNA]</scope>
    <source>
        <strain evidence="7 8">KCTC 33185</strain>
    </source>
</reference>
<keyword evidence="8" id="KW-1185">Reference proteome</keyword>
<dbReference type="EMBL" id="VDCQ01000042">
    <property type="protein sequence ID" value="TNJ63468.1"/>
    <property type="molecule type" value="Genomic_DNA"/>
</dbReference>
<comment type="similarity">
    <text evidence="4">Belongs to the cyclic nucleotide phosphodiesterase class-III family.</text>
</comment>
<dbReference type="InterPro" id="IPR004843">
    <property type="entry name" value="Calcineurin-like_PHP"/>
</dbReference>
<evidence type="ECO:0000256" key="4">
    <source>
        <dbReference type="ARBA" id="ARBA00025742"/>
    </source>
</evidence>
<name>A0A5C4T332_9BACL</name>
<dbReference type="GO" id="GO:0046872">
    <property type="term" value="F:metal ion binding"/>
    <property type="evidence" value="ECO:0007669"/>
    <property type="project" value="UniProtKB-KW"/>
</dbReference>
<gene>
    <name evidence="7" type="ORF">FE784_25140</name>
</gene>
<keyword evidence="2" id="KW-0378">Hydrolase</keyword>
<sequence>MLDERGKNLDCPALPRHGNFITSRISRGGADKMRIRIMTDFHYALHAGQAEDLFYKEYIKRFFGEGPEADYYVSLGDLTQNGTEREYRGAFGMIDSFGIRDRFLHVPGNHDLLQVDAGQTERWGSTPPVSEGNGCVDTDAATLLFLNTCQTGKPLDWGGRIGQAQTELLRSKLSAAKGKPVLVFAHHPLPDTTALSDTTMMRIEEASPLIGVMNEAAGPCLWFNGHNHIHSIVRKDSWTFVQTASVLCLPCWREIVIADDAVTVGTTNLNDAQLDELAGQSMDRFPSFHRVPPEKAAGTAADQSTDVPIGKRYK</sequence>
<dbReference type="SUPFAM" id="SSF56300">
    <property type="entry name" value="Metallo-dependent phosphatases"/>
    <property type="match status" value="1"/>
</dbReference>
<dbReference type="Gene3D" id="3.60.21.10">
    <property type="match status" value="1"/>
</dbReference>
<evidence type="ECO:0000256" key="1">
    <source>
        <dbReference type="ARBA" id="ARBA00022723"/>
    </source>
</evidence>
<comment type="caution">
    <text evidence="7">The sequence shown here is derived from an EMBL/GenBank/DDBJ whole genome shotgun (WGS) entry which is preliminary data.</text>
</comment>
<dbReference type="InterPro" id="IPR050884">
    <property type="entry name" value="CNP_phosphodiesterase-III"/>
</dbReference>
<feature type="region of interest" description="Disordered" evidence="5">
    <location>
        <begin position="288"/>
        <end position="314"/>
    </location>
</feature>
<dbReference type="OrthoDB" id="5505563at2"/>
<evidence type="ECO:0000313" key="8">
    <source>
        <dbReference type="Proteomes" id="UP000307943"/>
    </source>
</evidence>
<keyword evidence="1" id="KW-0479">Metal-binding</keyword>
<dbReference type="Pfam" id="PF00149">
    <property type="entry name" value="Metallophos"/>
    <property type="match status" value="1"/>
</dbReference>
<keyword evidence="3" id="KW-0408">Iron</keyword>
<dbReference type="PANTHER" id="PTHR42988:SF2">
    <property type="entry name" value="CYCLIC NUCLEOTIDE PHOSPHODIESTERASE CBUA0032-RELATED"/>
    <property type="match status" value="1"/>
</dbReference>
<dbReference type="PANTHER" id="PTHR42988">
    <property type="entry name" value="PHOSPHOHYDROLASE"/>
    <property type="match status" value="1"/>
</dbReference>
<dbReference type="GO" id="GO:0016787">
    <property type="term" value="F:hydrolase activity"/>
    <property type="evidence" value="ECO:0007669"/>
    <property type="project" value="UniProtKB-KW"/>
</dbReference>
<evidence type="ECO:0000256" key="5">
    <source>
        <dbReference type="SAM" id="MobiDB-lite"/>
    </source>
</evidence>
<accession>A0A5C4T332</accession>
<dbReference type="InterPro" id="IPR029052">
    <property type="entry name" value="Metallo-depent_PP-like"/>
</dbReference>
<dbReference type="Proteomes" id="UP000307943">
    <property type="component" value="Unassembled WGS sequence"/>
</dbReference>
<evidence type="ECO:0000259" key="6">
    <source>
        <dbReference type="Pfam" id="PF00149"/>
    </source>
</evidence>
<evidence type="ECO:0000256" key="2">
    <source>
        <dbReference type="ARBA" id="ARBA00022801"/>
    </source>
</evidence>